<evidence type="ECO:0000256" key="3">
    <source>
        <dbReference type="ARBA" id="ARBA00022741"/>
    </source>
</evidence>
<dbReference type="Pfam" id="PF00005">
    <property type="entry name" value="ABC_tran"/>
    <property type="match status" value="2"/>
</dbReference>
<gene>
    <name evidence="6" type="ORF">V6984_15485</name>
</gene>
<evidence type="ECO:0000313" key="6">
    <source>
        <dbReference type="EMBL" id="XAH72897.1"/>
    </source>
</evidence>
<proteinExistence type="predicted"/>
<evidence type="ECO:0000259" key="5">
    <source>
        <dbReference type="PROSITE" id="PS50893"/>
    </source>
</evidence>
<evidence type="ECO:0000256" key="1">
    <source>
        <dbReference type="ARBA" id="ARBA00022448"/>
    </source>
</evidence>
<dbReference type="SMART" id="SM00382">
    <property type="entry name" value="AAA"/>
    <property type="match status" value="1"/>
</dbReference>
<reference evidence="6 7" key="1">
    <citation type="submission" date="2024-02" db="EMBL/GenBank/DDBJ databases">
        <title>Bacterial strain from lacustrine sediment.</title>
        <authorList>
            <person name="Petit C."/>
            <person name="Fadhlaoui K."/>
        </authorList>
    </citation>
    <scope>NUCLEOTIDE SEQUENCE [LARGE SCALE GENOMIC DNA]</scope>
    <source>
        <strain evidence="6 7">IPX-CK</strain>
    </source>
</reference>
<dbReference type="CDD" id="cd03215">
    <property type="entry name" value="ABC_Carb_Monos_II"/>
    <property type="match status" value="1"/>
</dbReference>
<dbReference type="PANTHER" id="PTHR43790:SF9">
    <property type="entry name" value="GALACTOFURANOSE TRANSPORTER ATP-BINDING PROTEIN YTFR"/>
    <property type="match status" value="1"/>
</dbReference>
<dbReference type="SUPFAM" id="SSF52540">
    <property type="entry name" value="P-loop containing nucleoside triphosphate hydrolases"/>
    <property type="match status" value="2"/>
</dbReference>
<dbReference type="EMBL" id="CP146256">
    <property type="protein sequence ID" value="XAH72897.1"/>
    <property type="molecule type" value="Genomic_DNA"/>
</dbReference>
<accession>A0ABZ3EU85</accession>
<dbReference type="InterPro" id="IPR003439">
    <property type="entry name" value="ABC_transporter-like_ATP-bd"/>
</dbReference>
<keyword evidence="4 6" id="KW-0067">ATP-binding</keyword>
<keyword evidence="7" id="KW-1185">Reference proteome</keyword>
<sequence length="504" mass="56688">MENKEKQVFFETQKLYKKFGEVTAVNEVSMSLHLGEIRGLIGENGSGKSTISSIISAICPVTSGEMYLFGEAYRPKDPGDARNHGISMIVQETGTIDTLSVAENIFLGDEKRFLHRGIIDRKRMIAEAKKAMENIGVTDVDVTQTIVRYSFETRKLVEVAKALYYDPTLFIIDETTTALSQNGRDIIYRIMKEQKEQGKTVLFISHDLQELMDHCDALTVLRDGIIVDTIEKAGFDENRIKHSMVGRELKGDYYRSDYDPAHEAQVMLKVSHATNEDIKDVSLKLHRGEIVGIAGLSGCGMHQLGRVIFGLDRLTEGQIQAVKEESEEMIPIRSVADALRNRIGYVSKDRDKEALVLPASIKDNLVLPALSQWDKIITPRSERKYAHQQIDSLAIKCSSMNQSVGELSGGNKQKVSFGKWIGNKSKIIVMDSPTRGVDIGVKNTMYQLIYKMKKEGYAILIISEEMPELIGMCDSILVMKDGEVKKRFDRSRELSESQIIEYMI</sequence>
<dbReference type="GO" id="GO:0005524">
    <property type="term" value="F:ATP binding"/>
    <property type="evidence" value="ECO:0007669"/>
    <property type="project" value="UniProtKB-KW"/>
</dbReference>
<evidence type="ECO:0000256" key="2">
    <source>
        <dbReference type="ARBA" id="ARBA00022737"/>
    </source>
</evidence>
<dbReference type="PROSITE" id="PS50893">
    <property type="entry name" value="ABC_TRANSPORTER_2"/>
    <property type="match status" value="2"/>
</dbReference>
<dbReference type="PROSITE" id="PS00211">
    <property type="entry name" value="ABC_TRANSPORTER_1"/>
    <property type="match status" value="1"/>
</dbReference>
<dbReference type="Gene3D" id="3.40.50.300">
    <property type="entry name" value="P-loop containing nucleotide triphosphate hydrolases"/>
    <property type="match status" value="2"/>
</dbReference>
<dbReference type="PANTHER" id="PTHR43790">
    <property type="entry name" value="CARBOHYDRATE TRANSPORT ATP-BINDING PROTEIN MG119-RELATED"/>
    <property type="match status" value="1"/>
</dbReference>
<dbReference type="InterPro" id="IPR050107">
    <property type="entry name" value="ABC_carbohydrate_import_ATPase"/>
</dbReference>
<dbReference type="RefSeq" id="WP_342756510.1">
    <property type="nucleotide sequence ID" value="NZ_CP146256.1"/>
</dbReference>
<feature type="domain" description="ABC transporter" evidence="5">
    <location>
        <begin position="10"/>
        <end position="248"/>
    </location>
</feature>
<keyword evidence="3" id="KW-0547">Nucleotide-binding</keyword>
<protein>
    <submittedName>
        <fullName evidence="6">Sugar ABC transporter ATP-binding protein</fullName>
    </submittedName>
</protein>
<dbReference type="InterPro" id="IPR003593">
    <property type="entry name" value="AAA+_ATPase"/>
</dbReference>
<evidence type="ECO:0000256" key="4">
    <source>
        <dbReference type="ARBA" id="ARBA00022840"/>
    </source>
</evidence>
<name>A0ABZ3EU85_9FIRM</name>
<organism evidence="6 7">
    <name type="scientific">Kineothrix sedimenti</name>
    <dbReference type="NCBI Taxonomy" id="3123317"/>
    <lineage>
        <taxon>Bacteria</taxon>
        <taxon>Bacillati</taxon>
        <taxon>Bacillota</taxon>
        <taxon>Clostridia</taxon>
        <taxon>Lachnospirales</taxon>
        <taxon>Lachnospiraceae</taxon>
        <taxon>Kineothrix</taxon>
    </lineage>
</organism>
<dbReference type="InterPro" id="IPR017871">
    <property type="entry name" value="ABC_transporter-like_CS"/>
</dbReference>
<dbReference type="Proteomes" id="UP001451571">
    <property type="component" value="Chromosome"/>
</dbReference>
<keyword evidence="2" id="KW-0677">Repeat</keyword>
<evidence type="ECO:0000313" key="7">
    <source>
        <dbReference type="Proteomes" id="UP001451571"/>
    </source>
</evidence>
<feature type="domain" description="ABC transporter" evidence="5">
    <location>
        <begin position="261"/>
        <end position="504"/>
    </location>
</feature>
<dbReference type="InterPro" id="IPR027417">
    <property type="entry name" value="P-loop_NTPase"/>
</dbReference>
<keyword evidence="1" id="KW-0813">Transport</keyword>